<dbReference type="GO" id="GO:0004843">
    <property type="term" value="F:cysteine-type deubiquitinase activity"/>
    <property type="evidence" value="ECO:0000318"/>
    <property type="project" value="GO_Central"/>
</dbReference>
<feature type="compositionally biased region" description="Low complexity" evidence="12">
    <location>
        <begin position="431"/>
        <end position="441"/>
    </location>
</feature>
<dbReference type="Proteomes" id="UP000008311">
    <property type="component" value="Unassembled WGS sequence"/>
</dbReference>
<dbReference type="PANTHER" id="PTHR24006">
    <property type="entry name" value="UBIQUITIN CARBOXYL-TERMINAL HYDROLASE"/>
    <property type="match status" value="1"/>
</dbReference>
<dbReference type="PROSITE" id="PS50271">
    <property type="entry name" value="ZF_UBP"/>
    <property type="match status" value="1"/>
</dbReference>
<dbReference type="Gene3D" id="3.90.70.10">
    <property type="entry name" value="Cysteine proteinases"/>
    <property type="match status" value="3"/>
</dbReference>
<dbReference type="InterPro" id="IPR001607">
    <property type="entry name" value="Znf_UBP"/>
</dbReference>
<evidence type="ECO:0000313" key="15">
    <source>
        <dbReference type="EMBL" id="EEF44219.1"/>
    </source>
</evidence>
<dbReference type="SUPFAM" id="SSF54001">
    <property type="entry name" value="Cysteine proteinases"/>
    <property type="match status" value="1"/>
</dbReference>
<dbReference type="InterPro" id="IPR001394">
    <property type="entry name" value="Peptidase_C19_UCH"/>
</dbReference>
<dbReference type="Pfam" id="PF02148">
    <property type="entry name" value="zf-UBP"/>
    <property type="match status" value="1"/>
</dbReference>
<dbReference type="EMBL" id="EQ973823">
    <property type="protein sequence ID" value="EEF44219.1"/>
    <property type="molecule type" value="Genomic_DNA"/>
</dbReference>
<dbReference type="GO" id="GO:0016579">
    <property type="term" value="P:protein deubiquitination"/>
    <property type="evidence" value="ECO:0007669"/>
    <property type="project" value="InterPro"/>
</dbReference>
<keyword evidence="9" id="KW-0862">Zinc</keyword>
<evidence type="ECO:0000256" key="7">
    <source>
        <dbReference type="ARBA" id="ARBA00022786"/>
    </source>
</evidence>
<dbReference type="FunCoup" id="B9RWG7">
    <property type="interactions" value="2210"/>
</dbReference>
<keyword evidence="8" id="KW-0378">Hydrolase</keyword>
<evidence type="ECO:0000256" key="5">
    <source>
        <dbReference type="ARBA" id="ARBA00022723"/>
    </source>
</evidence>
<comment type="similarity">
    <text evidence="2">Belongs to the peptidase C19 family.</text>
</comment>
<dbReference type="PROSITE" id="PS00973">
    <property type="entry name" value="USP_2"/>
    <property type="match status" value="1"/>
</dbReference>
<evidence type="ECO:0000256" key="8">
    <source>
        <dbReference type="ARBA" id="ARBA00022801"/>
    </source>
</evidence>
<name>B9RWG7_RICCO</name>
<evidence type="ECO:0000256" key="11">
    <source>
        <dbReference type="PROSITE-ProRule" id="PRU00502"/>
    </source>
</evidence>
<evidence type="ECO:0000259" key="14">
    <source>
        <dbReference type="PROSITE" id="PS50271"/>
    </source>
</evidence>
<keyword evidence="16" id="KW-1185">Reference proteome</keyword>
<feature type="compositionally biased region" description="Basic residues" evidence="12">
    <location>
        <begin position="1"/>
        <end position="11"/>
    </location>
</feature>
<evidence type="ECO:0000256" key="2">
    <source>
        <dbReference type="ARBA" id="ARBA00009085"/>
    </source>
</evidence>
<dbReference type="PROSITE" id="PS00972">
    <property type="entry name" value="USP_1"/>
    <property type="match status" value="1"/>
</dbReference>
<accession>B9RWG7</accession>
<keyword evidence="6 11" id="KW-0863">Zinc-finger</keyword>
<organism evidence="15 16">
    <name type="scientific">Ricinus communis</name>
    <name type="common">Castor bean</name>
    <dbReference type="NCBI Taxonomy" id="3988"/>
    <lineage>
        <taxon>Eukaryota</taxon>
        <taxon>Viridiplantae</taxon>
        <taxon>Streptophyta</taxon>
        <taxon>Embryophyta</taxon>
        <taxon>Tracheophyta</taxon>
        <taxon>Spermatophyta</taxon>
        <taxon>Magnoliopsida</taxon>
        <taxon>eudicotyledons</taxon>
        <taxon>Gunneridae</taxon>
        <taxon>Pentapetalae</taxon>
        <taxon>rosids</taxon>
        <taxon>fabids</taxon>
        <taxon>Malpighiales</taxon>
        <taxon>Euphorbiaceae</taxon>
        <taxon>Acalyphoideae</taxon>
        <taxon>Acalypheae</taxon>
        <taxon>Ricinus</taxon>
    </lineage>
</organism>
<dbReference type="InterPro" id="IPR018200">
    <property type="entry name" value="USP_CS"/>
</dbReference>
<evidence type="ECO:0000256" key="1">
    <source>
        <dbReference type="ARBA" id="ARBA00000707"/>
    </source>
</evidence>
<evidence type="ECO:0000256" key="10">
    <source>
        <dbReference type="ARBA" id="ARBA00058678"/>
    </source>
</evidence>
<dbReference type="Pfam" id="PF00443">
    <property type="entry name" value="UCH"/>
    <property type="match status" value="1"/>
</dbReference>
<dbReference type="OrthoDB" id="2020758at2759"/>
<reference evidence="16" key="1">
    <citation type="journal article" date="2010" name="Nat. Biotechnol.">
        <title>Draft genome sequence of the oilseed species Ricinus communis.</title>
        <authorList>
            <person name="Chan A.P."/>
            <person name="Crabtree J."/>
            <person name="Zhao Q."/>
            <person name="Lorenzi H."/>
            <person name="Orvis J."/>
            <person name="Puiu D."/>
            <person name="Melake-Berhan A."/>
            <person name="Jones K.M."/>
            <person name="Redman J."/>
            <person name="Chen G."/>
            <person name="Cahoon E.B."/>
            <person name="Gedil M."/>
            <person name="Stanke M."/>
            <person name="Haas B.J."/>
            <person name="Wortman J.R."/>
            <person name="Fraser-Liggett C.M."/>
            <person name="Ravel J."/>
            <person name="Rabinowicz P.D."/>
        </authorList>
    </citation>
    <scope>NUCLEOTIDE SEQUENCE [LARGE SCALE GENOMIC DNA]</scope>
    <source>
        <strain evidence="16">cv. Hale</strain>
    </source>
</reference>
<feature type="domain" description="UBP-type" evidence="14">
    <location>
        <begin position="49"/>
        <end position="184"/>
    </location>
</feature>
<comment type="catalytic activity">
    <reaction evidence="1">
        <text>Thiol-dependent hydrolysis of ester, thioester, amide, peptide and isopeptide bonds formed by the C-terminal Gly of ubiquitin (a 76-residue protein attached to proteins as an intracellular targeting signal).</text>
        <dbReference type="EC" id="3.4.19.12"/>
    </reaction>
</comment>
<evidence type="ECO:0000259" key="13">
    <source>
        <dbReference type="PROSITE" id="PS50235"/>
    </source>
</evidence>
<keyword evidence="7" id="KW-0833">Ubl conjugation pathway</keyword>
<dbReference type="GO" id="GO:0008270">
    <property type="term" value="F:zinc ion binding"/>
    <property type="evidence" value="ECO:0007669"/>
    <property type="project" value="UniProtKB-KW"/>
</dbReference>
<feature type="domain" description="USP" evidence="13">
    <location>
        <begin position="231"/>
        <end position="1006"/>
    </location>
</feature>
<dbReference type="MEROPS" id="C19.090"/>
<dbReference type="STRING" id="3988.B9RWG7"/>
<sequence>MGKRVKKKSRSLQKEKRVSTHSPKVAPQQTTPSVDVNERITVAVVKERKQCVHLGKGFNLNNLTVKLGSSDPLKCEDCREGVADRRGAKGKGKHGKKKGSVDSKSESKAIWVCLECGHFACGGVGLPTTPQSHVVRHARQTRHPLIIQWENPHLRWCFPCNTLIPVEMTEENGEKKDALLDVVNLIKTRSSQRSLVDVEDVWFGGGSVASEIKAEGTILSSTEGKSGYTVRGLVNLGNTCFFNSVMQNLLAIDKLRDFFFNQDISFGPLTIALKKLFTETKQETGIKNVISPRSFFGSICSKAPQFRGYQQQDSHELLRYLLDGLSSEELAVRKQVNASKENGISSKHGPTFVDVLFGGRICSTVSCIECEYSSTVYEPFLDLSLPVPTKKPATKKAQPASRSKKTKLPLKRGGRVRAKANKDTDAVPAQSSSNPSVSSESPCQTLSIIPHAENSMASSGDVVGLESVCLTTVADKSGLASQNFSTIPDTENEQVTEGTVEQTTNSFDDFSWMDYLGQETVTDEHDLTLQNKDASTSQFSENIIPNDDIMESSQVSPVDGEPNLKLESSVNPWEEEVLAQVKSSEVLLLPYKEESVMDGDVMKGQAEASSVVGCGQDEADFDGFGDLFNEPEVSSGPVSGPSLANGTAETGFIAANNSESDPDEVDNSDSPVSIESCLAHFIKPELLSNDNAWECENCSKTLQRQRLEAKKKAKTTVETMIIGGKAQIQSPSSLEKDNLCSIEVKDHNGGINTDTCFNSSGASLVSDDENIDRTNQNYIKTESGQTDELNPIETQGDEQKGEMTVALMEQSLSSSTYKSCSQESFSCPVVGSSSVGEPSSTGYATAKDQMGDSQFSGNCGAKEDEEGTSRKVKVKRDATKRVLVDKAPPILTIHLKRFSQDARGRLSKLNGHVNFGDVLDLRPYMDPRCTDREKYVYRLLGVVEHLGTMRGGHYVAYVRGGQKSKGKAENESGSSVWYHASDAYVREVSLEEVLRCEAYILFYEKI</sequence>
<dbReference type="InterPro" id="IPR038765">
    <property type="entry name" value="Papain-like_cys_pep_sf"/>
</dbReference>
<evidence type="ECO:0000256" key="3">
    <source>
        <dbReference type="ARBA" id="ARBA00012759"/>
    </source>
</evidence>
<dbReference type="GO" id="GO:0005634">
    <property type="term" value="C:nucleus"/>
    <property type="evidence" value="ECO:0000318"/>
    <property type="project" value="GO_Central"/>
</dbReference>
<dbReference type="PANTHER" id="PTHR24006:SF781">
    <property type="entry name" value="LD34905P"/>
    <property type="match status" value="1"/>
</dbReference>
<dbReference type="FunFam" id="3.30.40.10:FF:000900">
    <property type="entry name" value="Ubiquitinyl hydrolase 1"/>
    <property type="match status" value="1"/>
</dbReference>
<dbReference type="EC" id="3.4.19.12" evidence="3"/>
<feature type="compositionally biased region" description="Basic residues" evidence="12">
    <location>
        <begin position="402"/>
        <end position="419"/>
    </location>
</feature>
<dbReference type="Gene3D" id="3.30.40.10">
    <property type="entry name" value="Zinc/RING finger domain, C3HC4 (zinc finger)"/>
    <property type="match status" value="1"/>
</dbReference>
<dbReference type="eggNOG" id="KOG1873">
    <property type="taxonomic scope" value="Eukaryota"/>
</dbReference>
<keyword evidence="4" id="KW-0645">Protease</keyword>
<gene>
    <name evidence="15" type="ORF">RCOM_1019320</name>
</gene>
<dbReference type="InterPro" id="IPR028889">
    <property type="entry name" value="USP"/>
</dbReference>
<feature type="region of interest" description="Disordered" evidence="12">
    <location>
        <begin position="840"/>
        <end position="870"/>
    </location>
</feature>
<keyword evidence="5" id="KW-0479">Metal-binding</keyword>
<protein>
    <recommendedName>
        <fullName evidence="3">ubiquitinyl hydrolase 1</fullName>
        <ecNumber evidence="3">3.4.19.12</ecNumber>
    </recommendedName>
</protein>
<dbReference type="GO" id="GO:0005829">
    <property type="term" value="C:cytosol"/>
    <property type="evidence" value="ECO:0000318"/>
    <property type="project" value="GO_Central"/>
</dbReference>
<evidence type="ECO:0000256" key="9">
    <source>
        <dbReference type="ARBA" id="ARBA00022833"/>
    </source>
</evidence>
<dbReference type="PROSITE" id="PS50235">
    <property type="entry name" value="USP_3"/>
    <property type="match status" value="1"/>
</dbReference>
<dbReference type="InParanoid" id="B9RWG7"/>
<comment type="function">
    <text evidence="10">Recognizes and hydrolyzes the peptide bond at the C-terminal Gly of ubiquitin. Involved in the processing of poly-ubiquitin precursors as well as that of ubiquitinated proteins. Is involved in resistance to the arginine analog canavanine (CAN).</text>
</comment>
<feature type="region of interest" description="Disordered" evidence="12">
    <location>
        <begin position="391"/>
        <end position="443"/>
    </location>
</feature>
<dbReference type="SUPFAM" id="SSF57850">
    <property type="entry name" value="RING/U-box"/>
    <property type="match status" value="1"/>
</dbReference>
<evidence type="ECO:0000256" key="12">
    <source>
        <dbReference type="SAM" id="MobiDB-lite"/>
    </source>
</evidence>
<feature type="region of interest" description="Disordered" evidence="12">
    <location>
        <begin position="1"/>
        <end position="33"/>
    </location>
</feature>
<dbReference type="AlphaFoldDB" id="B9RWG7"/>
<dbReference type="SMART" id="SM00290">
    <property type="entry name" value="ZnF_UBP"/>
    <property type="match status" value="1"/>
</dbReference>
<dbReference type="InterPro" id="IPR013083">
    <property type="entry name" value="Znf_RING/FYVE/PHD"/>
</dbReference>
<evidence type="ECO:0000313" key="16">
    <source>
        <dbReference type="Proteomes" id="UP000008311"/>
    </source>
</evidence>
<dbReference type="GO" id="GO:0006508">
    <property type="term" value="P:proteolysis"/>
    <property type="evidence" value="ECO:0007669"/>
    <property type="project" value="UniProtKB-KW"/>
</dbReference>
<proteinExistence type="inferred from homology"/>
<dbReference type="KEGG" id="rcu:8280654"/>
<evidence type="ECO:0000256" key="4">
    <source>
        <dbReference type="ARBA" id="ARBA00022670"/>
    </source>
</evidence>
<dbReference type="InterPro" id="IPR050164">
    <property type="entry name" value="Peptidase_C19"/>
</dbReference>
<evidence type="ECO:0000256" key="6">
    <source>
        <dbReference type="ARBA" id="ARBA00022771"/>
    </source>
</evidence>
<dbReference type="GO" id="GO:0031647">
    <property type="term" value="P:regulation of protein stability"/>
    <property type="evidence" value="ECO:0000318"/>
    <property type="project" value="GO_Central"/>
</dbReference>